<feature type="domain" description="Nucleoside diphosphate kinase-like" evidence="9">
    <location>
        <begin position="8"/>
        <end position="145"/>
    </location>
</feature>
<dbReference type="HAMAP" id="MF_00451">
    <property type="entry name" value="NDP_kinase"/>
    <property type="match status" value="1"/>
</dbReference>
<evidence type="ECO:0000256" key="7">
    <source>
        <dbReference type="PROSITE-ProRule" id="PRU00706"/>
    </source>
</evidence>
<feature type="binding site" evidence="6 7">
    <location>
        <position position="16"/>
    </location>
    <ligand>
        <name>ATP</name>
        <dbReference type="ChEBI" id="CHEBI:30616"/>
    </ligand>
</feature>
<feature type="active site" description="Pros-phosphohistidine intermediate" evidence="6 7">
    <location>
        <position position="122"/>
    </location>
</feature>
<evidence type="ECO:0000256" key="6">
    <source>
        <dbReference type="HAMAP-Rule" id="MF_00451"/>
    </source>
</evidence>
<dbReference type="SMART" id="SM00562">
    <property type="entry name" value="NDK"/>
    <property type="match status" value="1"/>
</dbReference>
<feature type="binding site" evidence="6 7">
    <location>
        <position position="64"/>
    </location>
    <ligand>
        <name>ATP</name>
        <dbReference type="ChEBI" id="CHEBI:30616"/>
    </ligand>
</feature>
<keyword evidence="6" id="KW-0963">Cytoplasm</keyword>
<feature type="binding site" evidence="6 7">
    <location>
        <position position="98"/>
    </location>
    <ligand>
        <name>ATP</name>
        <dbReference type="ChEBI" id="CHEBI:30616"/>
    </ligand>
</feature>
<keyword evidence="5 6" id="KW-0418">Kinase</keyword>
<dbReference type="InterPro" id="IPR001564">
    <property type="entry name" value="Nucleoside_diP_kinase"/>
</dbReference>
<dbReference type="GO" id="GO:0004550">
    <property type="term" value="F:nucleoside diphosphate kinase activity"/>
    <property type="evidence" value="ECO:0007669"/>
    <property type="project" value="UniProtKB-UniRule"/>
</dbReference>
<comment type="caution">
    <text evidence="10">The sequence shown here is derived from an EMBL/GenBank/DDBJ whole genome shotgun (WGS) entry which is preliminary data.</text>
</comment>
<keyword evidence="6" id="KW-0547">Nucleotide-binding</keyword>
<comment type="similarity">
    <text evidence="2 6 7 8">Belongs to the NDK family.</text>
</comment>
<dbReference type="AlphaFoldDB" id="A0A520KSZ2"/>
<dbReference type="PRINTS" id="PR01243">
    <property type="entry name" value="NUCDPKINASE"/>
</dbReference>
<dbReference type="Pfam" id="PF00334">
    <property type="entry name" value="NDK"/>
    <property type="match status" value="1"/>
</dbReference>
<accession>A0A520KSZ2</accession>
<dbReference type="GO" id="GO:0006183">
    <property type="term" value="P:GTP biosynthetic process"/>
    <property type="evidence" value="ECO:0007669"/>
    <property type="project" value="UniProtKB-UniRule"/>
</dbReference>
<dbReference type="GO" id="GO:0005737">
    <property type="term" value="C:cytoplasm"/>
    <property type="evidence" value="ECO:0007669"/>
    <property type="project" value="UniProtKB-SubCell"/>
</dbReference>
<gene>
    <name evidence="6" type="primary">ndk</name>
    <name evidence="10" type="ORF">EF806_04145</name>
</gene>
<keyword evidence="4 6" id="KW-0808">Transferase</keyword>
<dbReference type="PANTHER" id="PTHR11349">
    <property type="entry name" value="NUCLEOSIDE DIPHOSPHATE KINASE"/>
    <property type="match status" value="1"/>
</dbReference>
<feature type="binding site" evidence="6 7">
    <location>
        <position position="92"/>
    </location>
    <ligand>
        <name>ATP</name>
        <dbReference type="ChEBI" id="CHEBI:30616"/>
    </ligand>
</feature>
<name>A0A520KSZ2_METT2</name>
<evidence type="ECO:0000256" key="8">
    <source>
        <dbReference type="RuleBase" id="RU004011"/>
    </source>
</evidence>
<dbReference type="NCBIfam" id="NF001908">
    <property type="entry name" value="PRK00668.1"/>
    <property type="match status" value="1"/>
</dbReference>
<dbReference type="EC" id="2.7.4.6" evidence="6"/>
<comment type="cofactor">
    <cofactor evidence="1 6">
        <name>Mg(2+)</name>
        <dbReference type="ChEBI" id="CHEBI:18420"/>
    </cofactor>
</comment>
<dbReference type="PROSITE" id="PS51374">
    <property type="entry name" value="NDPK_LIKE"/>
    <property type="match status" value="1"/>
</dbReference>
<dbReference type="InterPro" id="IPR036850">
    <property type="entry name" value="NDK-like_dom_sf"/>
</dbReference>
<keyword evidence="6" id="KW-0460">Magnesium</keyword>
<organism evidence="10 11">
    <name type="scientific">Methanoliparum thermophilum</name>
    <dbReference type="NCBI Taxonomy" id="2491083"/>
    <lineage>
        <taxon>Archaea</taxon>
        <taxon>Methanobacteriati</taxon>
        <taxon>Methanobacteriota</taxon>
        <taxon>Candidatus Methanoliparia</taxon>
        <taxon>Candidatus Methanoliparales</taxon>
        <taxon>Candidatus Methanoliparaceae</taxon>
        <taxon>Candidatus Methanoliparum</taxon>
    </lineage>
</organism>
<keyword evidence="6" id="KW-0067">ATP-binding</keyword>
<dbReference type="Proteomes" id="UP000317158">
    <property type="component" value="Unassembled WGS sequence"/>
</dbReference>
<feature type="binding site" evidence="6 7">
    <location>
        <position position="119"/>
    </location>
    <ligand>
        <name>ATP</name>
        <dbReference type="ChEBI" id="CHEBI:30616"/>
    </ligand>
</feature>
<proteinExistence type="inferred from homology"/>
<dbReference type="InterPro" id="IPR034907">
    <property type="entry name" value="NDK-like_dom"/>
</dbReference>
<evidence type="ECO:0000313" key="11">
    <source>
        <dbReference type="Proteomes" id="UP000317158"/>
    </source>
</evidence>
<dbReference type="Gene3D" id="3.30.70.141">
    <property type="entry name" value="Nucleoside diphosphate kinase-like domain"/>
    <property type="match status" value="1"/>
</dbReference>
<comment type="catalytic activity">
    <reaction evidence="6">
        <text>a ribonucleoside 5'-diphosphate + ATP = a ribonucleoside 5'-triphosphate + ADP</text>
        <dbReference type="Rhea" id="RHEA:18113"/>
        <dbReference type="ChEBI" id="CHEBI:30616"/>
        <dbReference type="ChEBI" id="CHEBI:57930"/>
        <dbReference type="ChEBI" id="CHEBI:61557"/>
        <dbReference type="ChEBI" id="CHEBI:456216"/>
        <dbReference type="EC" id="2.7.4.6"/>
    </reaction>
</comment>
<comment type="function">
    <text evidence="6">Major role in the synthesis of nucleoside triphosphates other than ATP. The ATP gamma phosphate is transferred to the NDP beta phosphate via a ping-pong mechanism, using a phosphorylated active-site intermediate.</text>
</comment>
<evidence type="ECO:0000259" key="9">
    <source>
        <dbReference type="SMART" id="SM00562"/>
    </source>
</evidence>
<comment type="subcellular location">
    <subcellularLocation>
        <location evidence="6">Cytoplasm</location>
    </subcellularLocation>
</comment>
<evidence type="ECO:0000256" key="3">
    <source>
        <dbReference type="ARBA" id="ARBA00022553"/>
    </source>
</evidence>
<dbReference type="CDD" id="cd04413">
    <property type="entry name" value="NDPk_I"/>
    <property type="match status" value="1"/>
</dbReference>
<dbReference type="GO" id="GO:0005524">
    <property type="term" value="F:ATP binding"/>
    <property type="evidence" value="ECO:0007669"/>
    <property type="project" value="UniProtKB-UniRule"/>
</dbReference>
<keyword evidence="3 6" id="KW-0597">Phosphoprotein</keyword>
<feature type="binding site" evidence="6 7">
    <location>
        <position position="109"/>
    </location>
    <ligand>
        <name>ATP</name>
        <dbReference type="ChEBI" id="CHEBI:30616"/>
    </ligand>
</feature>
<dbReference type="GO" id="GO:0046872">
    <property type="term" value="F:metal ion binding"/>
    <property type="evidence" value="ECO:0007669"/>
    <property type="project" value="UniProtKB-KW"/>
</dbReference>
<keyword evidence="6" id="KW-0546">Nucleotide metabolism</keyword>
<evidence type="ECO:0000256" key="2">
    <source>
        <dbReference type="ARBA" id="ARBA00008142"/>
    </source>
</evidence>
<protein>
    <recommendedName>
        <fullName evidence="6">Nucleoside diphosphate kinase</fullName>
        <shortName evidence="6">NDK</shortName>
        <shortName evidence="6">NDP kinase</shortName>
        <ecNumber evidence="6">2.7.4.6</ecNumber>
    </recommendedName>
    <alternativeName>
        <fullName evidence="6">Nucleoside-2-P kinase</fullName>
    </alternativeName>
</protein>
<evidence type="ECO:0000256" key="5">
    <source>
        <dbReference type="ARBA" id="ARBA00022777"/>
    </source>
</evidence>
<dbReference type="FunFam" id="3.30.70.141:FF:000002">
    <property type="entry name" value="Nucleoside diphosphate kinase"/>
    <property type="match status" value="1"/>
</dbReference>
<reference evidence="10 11" key="1">
    <citation type="journal article" date="2019" name="Nat. Microbiol.">
        <title>Wide diversity of methane and short-chain alkane metabolisms in uncultured archaea.</title>
        <authorList>
            <person name="Borrel G."/>
            <person name="Adam P.S."/>
            <person name="McKay L.J."/>
            <person name="Chen L.X."/>
            <person name="Sierra-Garcia I.N."/>
            <person name="Sieber C.M."/>
            <person name="Letourneur Q."/>
            <person name="Ghozlane A."/>
            <person name="Andersen G.L."/>
            <person name="Li W.J."/>
            <person name="Hallam S.J."/>
            <person name="Muyzer G."/>
            <person name="de Oliveira V.M."/>
            <person name="Inskeep W.P."/>
            <person name="Banfield J.F."/>
            <person name="Gribaldo S."/>
        </authorList>
    </citation>
    <scope>NUCLEOTIDE SEQUENCE [LARGE SCALE GENOMIC DNA]</scope>
    <source>
        <strain evidence="10">NM1a</strain>
    </source>
</reference>
<sequence length="156" mass="17800">MGEEKNGLEETFVMIKPDGVQRCIVGKIIQRFEQKGLKIKGLKMYQMTTKEAEEHYAEHKDKNFYKNLISFITSGPVVSMVIEGKGAVSIVRSMVGKTDPKDAASGTIRGDYGIDLGRNVIHASDSHESAKREIEQHFSKKEMINYRRIDEDWLYE</sequence>
<keyword evidence="6" id="KW-0479">Metal-binding</keyword>
<evidence type="ECO:0000313" key="10">
    <source>
        <dbReference type="EMBL" id="RZN64538.1"/>
    </source>
</evidence>
<evidence type="ECO:0000256" key="4">
    <source>
        <dbReference type="ARBA" id="ARBA00022679"/>
    </source>
</evidence>
<comment type="catalytic activity">
    <reaction evidence="6">
        <text>a 2'-deoxyribonucleoside 5'-diphosphate + ATP = a 2'-deoxyribonucleoside 5'-triphosphate + ADP</text>
        <dbReference type="Rhea" id="RHEA:44640"/>
        <dbReference type="ChEBI" id="CHEBI:30616"/>
        <dbReference type="ChEBI" id="CHEBI:61560"/>
        <dbReference type="ChEBI" id="CHEBI:73316"/>
        <dbReference type="ChEBI" id="CHEBI:456216"/>
        <dbReference type="EC" id="2.7.4.6"/>
    </reaction>
</comment>
<dbReference type="GO" id="GO:0006241">
    <property type="term" value="P:CTP biosynthetic process"/>
    <property type="evidence" value="ECO:0007669"/>
    <property type="project" value="UniProtKB-UniRule"/>
</dbReference>
<dbReference type="SUPFAM" id="SSF54919">
    <property type="entry name" value="Nucleoside diphosphate kinase, NDK"/>
    <property type="match status" value="1"/>
</dbReference>
<dbReference type="EMBL" id="RXIF01000006">
    <property type="protein sequence ID" value="RZN64538.1"/>
    <property type="molecule type" value="Genomic_DNA"/>
</dbReference>
<evidence type="ECO:0000256" key="1">
    <source>
        <dbReference type="ARBA" id="ARBA00001946"/>
    </source>
</evidence>
<dbReference type="GO" id="GO:0006228">
    <property type="term" value="P:UTP biosynthetic process"/>
    <property type="evidence" value="ECO:0007669"/>
    <property type="project" value="UniProtKB-UniRule"/>
</dbReference>